<accession>D6A714</accession>
<dbReference type="eggNOG" id="ENOG50320CI">
    <property type="taxonomic scope" value="Bacteria"/>
</dbReference>
<evidence type="ECO:0000313" key="1">
    <source>
        <dbReference type="EMBL" id="EFE71840.2"/>
    </source>
</evidence>
<gene>
    <name evidence="1" type="ORF">SSFG_07076</name>
</gene>
<dbReference type="AlphaFoldDB" id="D6A714"/>
<dbReference type="EMBL" id="DS999641">
    <property type="protein sequence ID" value="EFE71840.2"/>
    <property type="molecule type" value="Genomic_DNA"/>
</dbReference>
<name>D6A714_STRV1</name>
<dbReference type="Proteomes" id="UP000003824">
    <property type="component" value="Unassembled WGS sequence"/>
</dbReference>
<protein>
    <submittedName>
        <fullName evidence="1">Predicted protein</fullName>
    </submittedName>
</protein>
<reference evidence="2" key="1">
    <citation type="submission" date="2008-12" db="EMBL/GenBank/DDBJ databases">
        <title>Annotation of Streptomyces ghanaensis ATCC 14672.</title>
        <authorList>
            <consortium name="The Broad Institute Genome Sequencing Platform"/>
            <consortium name="Broad Institute Microbial Sequencing Center"/>
            <person name="Fischbach M."/>
            <person name="Ward D."/>
            <person name="Young S."/>
            <person name="Kodira C.D."/>
            <person name="Zeng Q."/>
            <person name="Koehrsen M."/>
            <person name="Godfrey P."/>
            <person name="Alvarado L."/>
            <person name="Berlin A.M."/>
            <person name="Borenstein D."/>
            <person name="Chen Z."/>
            <person name="Engels R."/>
            <person name="Freedman E."/>
            <person name="Gellesch M."/>
            <person name="Goldberg J."/>
            <person name="Griggs A."/>
            <person name="Gujja S."/>
            <person name="Heiman D.I."/>
            <person name="Hepburn T.A."/>
            <person name="Howarth C."/>
            <person name="Jen D."/>
            <person name="Larson L."/>
            <person name="Lewis B."/>
            <person name="Mehta T."/>
            <person name="Park D."/>
            <person name="Pearson M."/>
            <person name="Roberts A."/>
            <person name="Saif S."/>
            <person name="Shea T.D."/>
            <person name="Shenoy N."/>
            <person name="Sisk P."/>
            <person name="Stolte C."/>
            <person name="Sykes S.N."/>
            <person name="Walk T."/>
            <person name="White J."/>
            <person name="Yandava C."/>
            <person name="Straight P."/>
            <person name="Clardy J."/>
            <person name="Hung D."/>
            <person name="Kolter R."/>
            <person name="Mekalanos J."/>
            <person name="Walker S."/>
            <person name="Walsh C.T."/>
            <person name="Wieland B.L.C."/>
            <person name="Ilzarbe M."/>
            <person name="Galagan J."/>
            <person name="Nusbaum C."/>
            <person name="Birren B."/>
        </authorList>
    </citation>
    <scope>NUCLEOTIDE SEQUENCE [LARGE SCALE GENOMIC DNA]</scope>
    <source>
        <strain evidence="2">ATCC 14672 / DSM 40746 / JCM 4963 / KCTC 9882 / NRRL B-12104 / FH 1290</strain>
    </source>
</reference>
<evidence type="ECO:0000313" key="2">
    <source>
        <dbReference type="Proteomes" id="UP000003824"/>
    </source>
</evidence>
<organism evidence="1 2">
    <name type="scientific">Streptomyces viridosporus (strain ATCC 14672 / DSM 40746 / JCM 4963 / KCTC 9882 / NRRL B-12104 / FH 1290)</name>
    <name type="common">Streptomyces ghanaensis</name>
    <dbReference type="NCBI Taxonomy" id="566461"/>
    <lineage>
        <taxon>Bacteria</taxon>
        <taxon>Bacillati</taxon>
        <taxon>Actinomycetota</taxon>
        <taxon>Actinomycetes</taxon>
        <taxon>Kitasatosporales</taxon>
        <taxon>Streptomycetaceae</taxon>
        <taxon>Streptomyces</taxon>
    </lineage>
</organism>
<proteinExistence type="predicted"/>
<sequence length="171" mass="18321">MRCRYAVAMAQKDGAEPVFVRSRWGTNRYVYNPDSPVGRALIVGSLLFGGIGMYVLHNNSSWSEGELRNAVHAAMAGLNAGPTEVGGWRGGYTQVISEAIKDSGEGPEHGSLHVSAYREWGDGGGAPVADRFEVRSDDVEDVYCLSVSPPEPETFTVVSVDLVVTVDAGRC</sequence>